<feature type="transmembrane region" description="Helical" evidence="1">
    <location>
        <begin position="12"/>
        <end position="30"/>
    </location>
</feature>
<reference evidence="3 4" key="1">
    <citation type="journal article" date="2016" name="Nat. Commun.">
        <title>Thousands of microbial genomes shed light on interconnected biogeochemical processes in an aquifer system.</title>
        <authorList>
            <person name="Anantharaman K."/>
            <person name="Brown C.T."/>
            <person name="Hug L.A."/>
            <person name="Sharon I."/>
            <person name="Castelle C.J."/>
            <person name="Probst A.J."/>
            <person name="Thomas B.C."/>
            <person name="Singh A."/>
            <person name="Wilkins M.J."/>
            <person name="Karaoz U."/>
            <person name="Brodie E.L."/>
            <person name="Williams K.H."/>
            <person name="Hubbard S.S."/>
            <person name="Banfield J.F."/>
        </authorList>
    </citation>
    <scope>NUCLEOTIDE SEQUENCE [LARGE SCALE GENOMIC DNA]</scope>
</reference>
<feature type="domain" description="DUF2061" evidence="2">
    <location>
        <begin position="9"/>
        <end position="59"/>
    </location>
</feature>
<gene>
    <name evidence="3" type="ORF">A3G90_04255</name>
</gene>
<dbReference type="STRING" id="1798525.A3G90_04255"/>
<sequence>MRESHIRSVLKGVTWRIIASATTMTVVYFVTGDLALVASVGAVDVSAKLLFYYLHERTWGKVRWGLLGIEPNIK</sequence>
<protein>
    <recommendedName>
        <fullName evidence="2">DUF2061 domain-containing protein</fullName>
    </recommendedName>
</protein>
<evidence type="ECO:0000259" key="2">
    <source>
        <dbReference type="Pfam" id="PF09834"/>
    </source>
</evidence>
<accession>A0A1F6FHB5</accession>
<evidence type="ECO:0000313" key="3">
    <source>
        <dbReference type="EMBL" id="OGG85239.1"/>
    </source>
</evidence>
<name>A0A1F6FHB5_9BACT</name>
<keyword evidence="1" id="KW-0812">Transmembrane</keyword>
<proteinExistence type="predicted"/>
<keyword evidence="1" id="KW-1133">Transmembrane helix</keyword>
<dbReference type="Pfam" id="PF09834">
    <property type="entry name" value="DUF2061"/>
    <property type="match status" value="1"/>
</dbReference>
<dbReference type="AlphaFoldDB" id="A0A1F6FHB5"/>
<dbReference type="Proteomes" id="UP000177325">
    <property type="component" value="Unassembled WGS sequence"/>
</dbReference>
<evidence type="ECO:0000313" key="4">
    <source>
        <dbReference type="Proteomes" id="UP000177325"/>
    </source>
</evidence>
<comment type="caution">
    <text evidence="3">The sequence shown here is derived from an EMBL/GenBank/DDBJ whole genome shotgun (WGS) entry which is preliminary data.</text>
</comment>
<dbReference type="EMBL" id="MFMM01000001">
    <property type="protein sequence ID" value="OGG85239.1"/>
    <property type="molecule type" value="Genomic_DNA"/>
</dbReference>
<organism evidence="3 4">
    <name type="scientific">Candidatus Kaiserbacteria bacterium RIFCSPLOWO2_12_FULL_45_26</name>
    <dbReference type="NCBI Taxonomy" id="1798525"/>
    <lineage>
        <taxon>Bacteria</taxon>
        <taxon>Candidatus Kaiseribacteriota</taxon>
    </lineage>
</organism>
<keyword evidence="1" id="KW-0472">Membrane</keyword>
<evidence type="ECO:0000256" key="1">
    <source>
        <dbReference type="SAM" id="Phobius"/>
    </source>
</evidence>
<dbReference type="InterPro" id="IPR018638">
    <property type="entry name" value="DUF2061_membrane"/>
</dbReference>
<feature type="transmembrane region" description="Helical" evidence="1">
    <location>
        <begin position="36"/>
        <end position="54"/>
    </location>
</feature>